<evidence type="ECO:0000313" key="3">
    <source>
        <dbReference type="EMBL" id="KAF9528165.1"/>
    </source>
</evidence>
<evidence type="ECO:0000313" key="4">
    <source>
        <dbReference type="Proteomes" id="UP000807306"/>
    </source>
</evidence>
<dbReference type="InterPro" id="IPR018712">
    <property type="entry name" value="Tle1-like_cat"/>
</dbReference>
<name>A0A9P6EFM2_9AGAR</name>
<feature type="compositionally biased region" description="Polar residues" evidence="1">
    <location>
        <begin position="1"/>
        <end position="11"/>
    </location>
</feature>
<protein>
    <recommendedName>
        <fullName evidence="2">T6SS Phospholipase effector Tle1-like catalytic domain-containing protein</fullName>
    </recommendedName>
</protein>
<organism evidence="3 4">
    <name type="scientific">Crepidotus variabilis</name>
    <dbReference type="NCBI Taxonomy" id="179855"/>
    <lineage>
        <taxon>Eukaryota</taxon>
        <taxon>Fungi</taxon>
        <taxon>Dikarya</taxon>
        <taxon>Basidiomycota</taxon>
        <taxon>Agaricomycotina</taxon>
        <taxon>Agaricomycetes</taxon>
        <taxon>Agaricomycetidae</taxon>
        <taxon>Agaricales</taxon>
        <taxon>Agaricineae</taxon>
        <taxon>Crepidotaceae</taxon>
        <taxon>Crepidotus</taxon>
    </lineage>
</organism>
<dbReference type="OrthoDB" id="3162439at2759"/>
<feature type="region of interest" description="Disordered" evidence="1">
    <location>
        <begin position="1"/>
        <end position="58"/>
    </location>
</feature>
<sequence>MAHNRTSTMSSIDEKGLTIDSKFTQSPMDDSFPGFPKARSLAGAGSTSSDDIEPTVPPSHRHRTLVLCFDGTGDQFDDDNSNIVNLFAMLKKDDPSQQLVYYQAGIGTYTIPQIAKPMMAKFHKVLDSMVGMHLNAHVMGGYEFLMQNYEAGDKIFLFGFSRGAYTARALAGMVHKVGLLPKYNLQQVPFAYKMYSREDEVGWRQSAAFKKAFSIDVDIELIGVWDTVGSVGFIPKRLPFTTFNTHVKAFRHAIALDEHRVRFKPNFFNRPTHEELALGIKWGQVKPKPDHKPHRRKTLRELERQHTQGGAHQTDVKEVWFSGCHCDVGGGAVKNEIRNSLARIPLRWMIRECFRLNTGILFHRDTFKQVGLDWTTLWPVVKERPDPVAEFSQGPPTLTRELPTMGLNGTFDDVTDFISEEEEDLADIMSPTNDMLQISKSWWVMECLPQKIRFQTDDDAWVKKLSINRGRGRVIPKQRTEGVKLHRTVKMRMEMLQLEDKAYKPRAKLIPGVEPTWVD</sequence>
<dbReference type="EMBL" id="MU157855">
    <property type="protein sequence ID" value="KAF9528165.1"/>
    <property type="molecule type" value="Genomic_DNA"/>
</dbReference>
<dbReference type="PANTHER" id="PTHR33840">
    <property type="match status" value="1"/>
</dbReference>
<dbReference type="PANTHER" id="PTHR33840:SF2">
    <property type="entry name" value="TLE1 PHOSPHOLIPASE DOMAIN-CONTAINING PROTEIN"/>
    <property type="match status" value="1"/>
</dbReference>
<dbReference type="Proteomes" id="UP000807306">
    <property type="component" value="Unassembled WGS sequence"/>
</dbReference>
<dbReference type="InterPro" id="IPR029058">
    <property type="entry name" value="AB_hydrolase_fold"/>
</dbReference>
<accession>A0A9P6EFM2</accession>
<evidence type="ECO:0000259" key="2">
    <source>
        <dbReference type="Pfam" id="PF09994"/>
    </source>
</evidence>
<dbReference type="AlphaFoldDB" id="A0A9P6EFM2"/>
<gene>
    <name evidence="3" type="ORF">CPB83DRAFT_855015</name>
</gene>
<feature type="domain" description="T6SS Phospholipase effector Tle1-like catalytic" evidence="2">
    <location>
        <begin position="63"/>
        <end position="352"/>
    </location>
</feature>
<proteinExistence type="predicted"/>
<dbReference type="SUPFAM" id="SSF53474">
    <property type="entry name" value="alpha/beta-Hydrolases"/>
    <property type="match status" value="1"/>
</dbReference>
<keyword evidence="4" id="KW-1185">Reference proteome</keyword>
<comment type="caution">
    <text evidence="3">The sequence shown here is derived from an EMBL/GenBank/DDBJ whole genome shotgun (WGS) entry which is preliminary data.</text>
</comment>
<evidence type="ECO:0000256" key="1">
    <source>
        <dbReference type="SAM" id="MobiDB-lite"/>
    </source>
</evidence>
<dbReference type="Pfam" id="PF09994">
    <property type="entry name" value="T6SS_Tle1-like_cat"/>
    <property type="match status" value="1"/>
</dbReference>
<reference evidence="3" key="1">
    <citation type="submission" date="2020-11" db="EMBL/GenBank/DDBJ databases">
        <authorList>
            <consortium name="DOE Joint Genome Institute"/>
            <person name="Ahrendt S."/>
            <person name="Riley R."/>
            <person name="Andreopoulos W."/>
            <person name="Labutti K."/>
            <person name="Pangilinan J."/>
            <person name="Ruiz-Duenas F.J."/>
            <person name="Barrasa J.M."/>
            <person name="Sanchez-Garcia M."/>
            <person name="Camarero S."/>
            <person name="Miyauchi S."/>
            <person name="Serrano A."/>
            <person name="Linde D."/>
            <person name="Babiker R."/>
            <person name="Drula E."/>
            <person name="Ayuso-Fernandez I."/>
            <person name="Pacheco R."/>
            <person name="Padilla G."/>
            <person name="Ferreira P."/>
            <person name="Barriuso J."/>
            <person name="Kellner H."/>
            <person name="Castanera R."/>
            <person name="Alfaro M."/>
            <person name="Ramirez L."/>
            <person name="Pisabarro A.G."/>
            <person name="Kuo A."/>
            <person name="Tritt A."/>
            <person name="Lipzen A."/>
            <person name="He G."/>
            <person name="Yan M."/>
            <person name="Ng V."/>
            <person name="Cullen D."/>
            <person name="Martin F."/>
            <person name="Rosso M.-N."/>
            <person name="Henrissat B."/>
            <person name="Hibbett D."/>
            <person name="Martinez A.T."/>
            <person name="Grigoriev I.V."/>
        </authorList>
    </citation>
    <scope>NUCLEOTIDE SEQUENCE</scope>
    <source>
        <strain evidence="3">CBS 506.95</strain>
    </source>
</reference>